<dbReference type="InterPro" id="IPR032710">
    <property type="entry name" value="NTF2-like_dom_sf"/>
</dbReference>
<dbReference type="SUPFAM" id="SSF54427">
    <property type="entry name" value="NTF2-like"/>
    <property type="match status" value="1"/>
</dbReference>
<dbReference type="OrthoDB" id="9791198at2"/>
<organism evidence="1 2">
    <name type="scientific">Zavarzinia aquatilis</name>
    <dbReference type="NCBI Taxonomy" id="2211142"/>
    <lineage>
        <taxon>Bacteria</taxon>
        <taxon>Pseudomonadati</taxon>
        <taxon>Pseudomonadota</taxon>
        <taxon>Alphaproteobacteria</taxon>
        <taxon>Rhodospirillales</taxon>
        <taxon>Zavarziniaceae</taxon>
        <taxon>Zavarzinia</taxon>
    </lineage>
</organism>
<dbReference type="AlphaFoldDB" id="A0A317E036"/>
<keyword evidence="2" id="KW-1185">Reference proteome</keyword>
<proteinExistence type="predicted"/>
<sequence>MSQDDTPDLWIDHPTALMEIRAAFEAYERALMTNDTAALNHFFWQDPRVLRFGPSENLYGAEAIAAYRTARDVTDLARTLENTKITAFGPDLGVANTEYTRLKSGRRGRQTQVWARLPEGWRVVSAHVSLLD</sequence>
<accession>A0A317E036</accession>
<comment type="caution">
    <text evidence="1">The sequence shown here is derived from an EMBL/GenBank/DDBJ whole genome shotgun (WGS) entry which is preliminary data.</text>
</comment>
<protein>
    <submittedName>
        <fullName evidence="1">Oxalurate catabolism protein HpxZ</fullName>
    </submittedName>
</protein>
<evidence type="ECO:0000313" key="2">
    <source>
        <dbReference type="Proteomes" id="UP000245461"/>
    </source>
</evidence>
<dbReference type="NCBIfam" id="NF033625">
    <property type="entry name" value="HpxZ"/>
    <property type="match status" value="1"/>
</dbReference>
<dbReference type="Gene3D" id="3.10.450.50">
    <property type="match status" value="1"/>
</dbReference>
<evidence type="ECO:0000313" key="1">
    <source>
        <dbReference type="EMBL" id="PWR20437.1"/>
    </source>
</evidence>
<dbReference type="EMBL" id="QGLE01000009">
    <property type="protein sequence ID" value="PWR20437.1"/>
    <property type="molecule type" value="Genomic_DNA"/>
</dbReference>
<dbReference type="RefSeq" id="WP_109907111.1">
    <property type="nucleotide sequence ID" value="NZ_QGLE01000009.1"/>
</dbReference>
<name>A0A317E036_9PROT</name>
<dbReference type="Proteomes" id="UP000245461">
    <property type="component" value="Unassembled WGS sequence"/>
</dbReference>
<gene>
    <name evidence="1" type="primary">hpxZ</name>
    <name evidence="1" type="ORF">DKG74_15670</name>
</gene>
<dbReference type="InterPro" id="IPR024507">
    <property type="entry name" value="AtzH-like"/>
</dbReference>
<dbReference type="Pfam" id="PF11533">
    <property type="entry name" value="AtzH-like"/>
    <property type="match status" value="1"/>
</dbReference>
<reference evidence="1 2" key="1">
    <citation type="submission" date="2018-05" db="EMBL/GenBank/DDBJ databases">
        <title>Zavarzinia sp. HR-AS.</title>
        <authorList>
            <person name="Lee Y."/>
            <person name="Jeon C.O."/>
        </authorList>
    </citation>
    <scope>NUCLEOTIDE SEQUENCE [LARGE SCALE GENOMIC DNA]</scope>
    <source>
        <strain evidence="1 2">HR-AS</strain>
    </source>
</reference>